<dbReference type="SUPFAM" id="SSF52047">
    <property type="entry name" value="RNI-like"/>
    <property type="match status" value="1"/>
</dbReference>
<evidence type="ECO:0000256" key="1">
    <source>
        <dbReference type="SAM" id="MobiDB-lite"/>
    </source>
</evidence>
<sequence>MDNPLEARSPPSPPPAQLDDEALRPLPSLPTEIMQRIIQLSLPRLSFKTFRERFNTLLNLCRVNKLWAALAQEELYRHVGIGSKATAESFITATRAANDAGRRQTRSLRLLLPDLDAFEEGSTLQRAEMQQVETLLAMLPMLRMLCVVAEEQPHPVLDLGALSALAPNLEDLIIDYFDFDPSPSQSPLLGAHLRRLTLSFVRGPAEIASVLASADLPLLQTLILSFSHGDSNPGEVEALEAVLLRYGTRLKAFALSFVNLQPAFELSSNVWSSFTVLRTLTLDHNSPLDIILPLLSAPLTRLRLRPPFHPQESTVSFDKLQDSIRNSPACLGTLSQIVIPPAELEQTEGRQAARHSLNELCQSRGIEVSERPCYEPSDCIAFLEDALDAW</sequence>
<dbReference type="Gene3D" id="3.80.10.10">
    <property type="entry name" value="Ribonuclease Inhibitor"/>
    <property type="match status" value="1"/>
</dbReference>
<dbReference type="AlphaFoldDB" id="A0A1Y2G7N5"/>
<protein>
    <submittedName>
        <fullName evidence="2">Uncharacterized protein</fullName>
    </submittedName>
</protein>
<feature type="region of interest" description="Disordered" evidence="1">
    <location>
        <begin position="1"/>
        <end position="23"/>
    </location>
</feature>
<gene>
    <name evidence="2" type="ORF">BCR35DRAFT_298035</name>
</gene>
<keyword evidence="3" id="KW-1185">Reference proteome</keyword>
<proteinExistence type="predicted"/>
<organism evidence="2 3">
    <name type="scientific">Leucosporidium creatinivorum</name>
    <dbReference type="NCBI Taxonomy" id="106004"/>
    <lineage>
        <taxon>Eukaryota</taxon>
        <taxon>Fungi</taxon>
        <taxon>Dikarya</taxon>
        <taxon>Basidiomycota</taxon>
        <taxon>Pucciniomycotina</taxon>
        <taxon>Microbotryomycetes</taxon>
        <taxon>Leucosporidiales</taxon>
        <taxon>Leucosporidium</taxon>
    </lineage>
</organism>
<evidence type="ECO:0000313" key="2">
    <source>
        <dbReference type="EMBL" id="ORY92578.1"/>
    </source>
</evidence>
<dbReference type="InParanoid" id="A0A1Y2G7N5"/>
<dbReference type="Proteomes" id="UP000193467">
    <property type="component" value="Unassembled WGS sequence"/>
</dbReference>
<evidence type="ECO:0000313" key="3">
    <source>
        <dbReference type="Proteomes" id="UP000193467"/>
    </source>
</evidence>
<dbReference type="EMBL" id="MCGR01000001">
    <property type="protein sequence ID" value="ORY92578.1"/>
    <property type="molecule type" value="Genomic_DNA"/>
</dbReference>
<dbReference type="InterPro" id="IPR032675">
    <property type="entry name" value="LRR_dom_sf"/>
</dbReference>
<reference evidence="2 3" key="1">
    <citation type="submission" date="2016-07" db="EMBL/GenBank/DDBJ databases">
        <title>Pervasive Adenine N6-methylation of Active Genes in Fungi.</title>
        <authorList>
            <consortium name="DOE Joint Genome Institute"/>
            <person name="Mondo S.J."/>
            <person name="Dannebaum R.O."/>
            <person name="Kuo R.C."/>
            <person name="Labutti K."/>
            <person name="Haridas S."/>
            <person name="Kuo A."/>
            <person name="Salamov A."/>
            <person name="Ahrendt S.R."/>
            <person name="Lipzen A."/>
            <person name="Sullivan W."/>
            <person name="Andreopoulos W.B."/>
            <person name="Clum A."/>
            <person name="Lindquist E."/>
            <person name="Daum C."/>
            <person name="Ramamoorthy G.K."/>
            <person name="Gryganskyi A."/>
            <person name="Culley D."/>
            <person name="Magnuson J.K."/>
            <person name="James T.Y."/>
            <person name="O'Malley M.A."/>
            <person name="Stajich J.E."/>
            <person name="Spatafora J.W."/>
            <person name="Visel A."/>
            <person name="Grigoriev I.V."/>
        </authorList>
    </citation>
    <scope>NUCLEOTIDE SEQUENCE [LARGE SCALE GENOMIC DNA]</scope>
    <source>
        <strain evidence="2 3">62-1032</strain>
    </source>
</reference>
<name>A0A1Y2G7N5_9BASI</name>
<comment type="caution">
    <text evidence="2">The sequence shown here is derived from an EMBL/GenBank/DDBJ whole genome shotgun (WGS) entry which is preliminary data.</text>
</comment>
<accession>A0A1Y2G7N5</accession>